<proteinExistence type="predicted"/>
<dbReference type="AlphaFoldDB" id="A0A0H5C760"/>
<evidence type="ECO:0000256" key="2">
    <source>
        <dbReference type="SAM" id="Phobius"/>
    </source>
</evidence>
<evidence type="ECO:0000313" key="4">
    <source>
        <dbReference type="Proteomes" id="UP000038830"/>
    </source>
</evidence>
<sequence>MSDPVNTLSSRPAEAALYGGLSFIVASIVLFVVSSILNVFTPAPTQAKKEKKPVAEAEAEVEVEQVETKEETKSTSVQE</sequence>
<keyword evidence="2" id="KW-0812">Transmembrane</keyword>
<reference evidence="4" key="1">
    <citation type="journal article" date="2015" name="J. Biotechnol.">
        <title>The structure of the Cyberlindnera jadinii genome and its relation to Candida utilis analyzed by the occurrence of single nucleotide polymorphisms.</title>
        <authorList>
            <person name="Rupp O."/>
            <person name="Brinkrolf K."/>
            <person name="Buerth C."/>
            <person name="Kunigo M."/>
            <person name="Schneider J."/>
            <person name="Jaenicke S."/>
            <person name="Goesmann A."/>
            <person name="Puehler A."/>
            <person name="Jaeger K.-E."/>
            <person name="Ernst J.F."/>
        </authorList>
    </citation>
    <scope>NUCLEOTIDE SEQUENCE [LARGE SCALE GENOMIC DNA]</scope>
    <source>
        <strain evidence="4">ATCC 18201 / CBS 1600 / BCRC 20928 / JCM 3617 / NBRC 0987 / NRRL Y-1542</strain>
    </source>
</reference>
<keyword evidence="2" id="KW-0472">Membrane</keyword>
<evidence type="ECO:0000313" key="3">
    <source>
        <dbReference type="EMBL" id="CEP24095.1"/>
    </source>
</evidence>
<organism evidence="3 4">
    <name type="scientific">Cyberlindnera jadinii (strain ATCC 18201 / CBS 1600 / BCRC 20928 / JCM 3617 / NBRC 0987 / NRRL Y-1542)</name>
    <name type="common">Torula yeast</name>
    <name type="synonym">Candida utilis</name>
    <dbReference type="NCBI Taxonomy" id="983966"/>
    <lineage>
        <taxon>Eukaryota</taxon>
        <taxon>Fungi</taxon>
        <taxon>Dikarya</taxon>
        <taxon>Ascomycota</taxon>
        <taxon>Saccharomycotina</taxon>
        <taxon>Saccharomycetes</taxon>
        <taxon>Phaffomycetales</taxon>
        <taxon>Phaffomycetaceae</taxon>
        <taxon>Cyberlindnera</taxon>
    </lineage>
</organism>
<evidence type="ECO:0000256" key="1">
    <source>
        <dbReference type="SAM" id="MobiDB-lite"/>
    </source>
</evidence>
<feature type="transmembrane region" description="Helical" evidence="2">
    <location>
        <begin position="15"/>
        <end position="40"/>
    </location>
</feature>
<keyword evidence="2" id="KW-1133">Transmembrane helix</keyword>
<protein>
    <recommendedName>
        <fullName evidence="5">Transmembrane protein</fullName>
    </recommendedName>
</protein>
<dbReference type="Proteomes" id="UP000038830">
    <property type="component" value="Unassembled WGS sequence"/>
</dbReference>
<accession>A0A0H5C760</accession>
<name>A0A0H5C760_CYBJN</name>
<feature type="region of interest" description="Disordered" evidence="1">
    <location>
        <begin position="47"/>
        <end position="79"/>
    </location>
</feature>
<gene>
    <name evidence="3" type="ORF">BN1211_4812</name>
</gene>
<evidence type="ECO:0008006" key="5">
    <source>
        <dbReference type="Google" id="ProtNLM"/>
    </source>
</evidence>
<dbReference type="EMBL" id="CDQK01000005">
    <property type="protein sequence ID" value="CEP24095.1"/>
    <property type="molecule type" value="Genomic_DNA"/>
</dbReference>